<feature type="transmembrane region" description="Helical" evidence="1">
    <location>
        <begin position="21"/>
        <end position="37"/>
    </location>
</feature>
<keyword evidence="1" id="KW-0472">Membrane</keyword>
<evidence type="ECO:0008006" key="4">
    <source>
        <dbReference type="Google" id="ProtNLM"/>
    </source>
</evidence>
<reference evidence="2 3" key="1">
    <citation type="journal article" date="2016" name="Nat. Commun.">
        <title>Thousands of microbial genomes shed light on interconnected biogeochemical processes in an aquifer system.</title>
        <authorList>
            <person name="Anantharaman K."/>
            <person name="Brown C.T."/>
            <person name="Hug L.A."/>
            <person name="Sharon I."/>
            <person name="Castelle C.J."/>
            <person name="Probst A.J."/>
            <person name="Thomas B.C."/>
            <person name="Singh A."/>
            <person name="Wilkins M.J."/>
            <person name="Karaoz U."/>
            <person name="Brodie E.L."/>
            <person name="Williams K.H."/>
            <person name="Hubbard S.S."/>
            <person name="Banfield J.F."/>
        </authorList>
    </citation>
    <scope>NUCLEOTIDE SEQUENCE [LARGE SCALE GENOMIC DNA]</scope>
</reference>
<accession>A0A1F4VM24</accession>
<feature type="transmembrane region" description="Helical" evidence="1">
    <location>
        <begin position="43"/>
        <end position="60"/>
    </location>
</feature>
<name>A0A1F4VM24_UNCKA</name>
<keyword evidence="1" id="KW-0812">Transmembrane</keyword>
<evidence type="ECO:0000313" key="3">
    <source>
        <dbReference type="Proteomes" id="UP000178964"/>
    </source>
</evidence>
<protein>
    <recommendedName>
        <fullName evidence="4">2TM domain-containing protein</fullName>
    </recommendedName>
</protein>
<evidence type="ECO:0000256" key="1">
    <source>
        <dbReference type="SAM" id="Phobius"/>
    </source>
</evidence>
<keyword evidence="1" id="KW-1133">Transmembrane helix</keyword>
<evidence type="ECO:0000313" key="2">
    <source>
        <dbReference type="EMBL" id="OGC58286.1"/>
    </source>
</evidence>
<dbReference type="Proteomes" id="UP000178964">
    <property type="component" value="Unassembled WGS sequence"/>
</dbReference>
<comment type="caution">
    <text evidence="2">The sequence shown here is derived from an EMBL/GenBank/DDBJ whole genome shotgun (WGS) entry which is preliminary data.</text>
</comment>
<organism evidence="2 3">
    <name type="scientific">candidate division WWE3 bacterium RIFCSPLOWO2_01_FULL_42_11</name>
    <dbReference type="NCBI Taxonomy" id="1802627"/>
    <lineage>
        <taxon>Bacteria</taxon>
        <taxon>Katanobacteria</taxon>
    </lineage>
</organism>
<dbReference type="AlphaFoldDB" id="A0A1F4VM24"/>
<sequence>MPKKIKAYFSKHVEFNSTVHVVGGVGLGILLASPLFWEHPLRWGFAFIGWSLLGHLYALLAKK</sequence>
<proteinExistence type="predicted"/>
<gene>
    <name evidence="2" type="ORF">A3A70_03280</name>
</gene>
<dbReference type="EMBL" id="MEVK01000039">
    <property type="protein sequence ID" value="OGC58286.1"/>
    <property type="molecule type" value="Genomic_DNA"/>
</dbReference>